<feature type="domain" description="PFL" evidence="5">
    <location>
        <begin position="1"/>
        <end position="640"/>
    </location>
</feature>
<feature type="modified residue" description="Glycine radical" evidence="3">
    <location>
        <position position="740"/>
    </location>
</feature>
<feature type="domain" description="Glycine radical" evidence="4">
    <location>
        <begin position="647"/>
        <end position="763"/>
    </location>
</feature>
<dbReference type="GO" id="GO:0016829">
    <property type="term" value="F:lyase activity"/>
    <property type="evidence" value="ECO:0007669"/>
    <property type="project" value="UniProtKB-KW"/>
</dbReference>
<organism evidence="6 7">
    <name type="scientific">Vibrio hangzhouensis</name>
    <dbReference type="NCBI Taxonomy" id="462991"/>
    <lineage>
        <taxon>Bacteria</taxon>
        <taxon>Pseudomonadati</taxon>
        <taxon>Pseudomonadota</taxon>
        <taxon>Gammaproteobacteria</taxon>
        <taxon>Vibrionales</taxon>
        <taxon>Vibrionaceae</taxon>
        <taxon>Vibrio</taxon>
    </lineage>
</organism>
<dbReference type="InterPro" id="IPR004184">
    <property type="entry name" value="PFL_dom"/>
</dbReference>
<keyword evidence="6" id="KW-0670">Pyruvate</keyword>
<evidence type="ECO:0000259" key="5">
    <source>
        <dbReference type="PROSITE" id="PS51554"/>
    </source>
</evidence>
<dbReference type="Pfam" id="PF01228">
    <property type="entry name" value="Gly_radical"/>
    <property type="match status" value="1"/>
</dbReference>
<evidence type="ECO:0000256" key="1">
    <source>
        <dbReference type="ARBA" id="ARBA00022818"/>
    </source>
</evidence>
<dbReference type="InterPro" id="IPR051215">
    <property type="entry name" value="GRE"/>
</dbReference>
<dbReference type="AlphaFoldDB" id="A0A1H5VGY5"/>
<reference evidence="7" key="1">
    <citation type="submission" date="2016-10" db="EMBL/GenBank/DDBJ databases">
        <authorList>
            <person name="Varghese N."/>
            <person name="Submissions S."/>
        </authorList>
    </citation>
    <scope>NUCLEOTIDE SEQUENCE [LARGE SCALE GENOMIC DNA]</scope>
    <source>
        <strain evidence="7">CGMCC 1.7062</strain>
    </source>
</reference>
<dbReference type="PROSITE" id="PS51554">
    <property type="entry name" value="PFL"/>
    <property type="match status" value="1"/>
</dbReference>
<keyword evidence="7" id="KW-1185">Reference proteome</keyword>
<dbReference type="InterPro" id="IPR001150">
    <property type="entry name" value="Gly_radical"/>
</dbReference>
<dbReference type="Pfam" id="PF02901">
    <property type="entry name" value="PFL-like"/>
    <property type="match status" value="1"/>
</dbReference>
<evidence type="ECO:0000259" key="4">
    <source>
        <dbReference type="PROSITE" id="PS51149"/>
    </source>
</evidence>
<evidence type="ECO:0000313" key="7">
    <source>
        <dbReference type="Proteomes" id="UP000236721"/>
    </source>
</evidence>
<accession>A0A1H5VGY5</accession>
<sequence>MSSKIENNPSQVDVNKKIPCEKPVSLQLDIMESYTDAHRSEQNIYKREVACLSQLYPTLFRQIEADDCVVGRLDALPIGFGSVTSVGGVGHYCNFDKLEALKAELDQQDHARIDALLEYWRERDTRSIYFRQTLTETTLGKFVDVNYPAIATARLSGMYLDYNKLIDNGIVGMRRLIGDKLDSARACDDTKAIALHESFLGCFNIVEQVIDHHIKLCAKELEVTTDLTRKHQMNDLIDALNAIRSNKPTTFLQGIQLTWLYSLCSGVVNFGRMDDYLGDLLVADLESGRITERQAINYIRSHYRLIEARKTTVNGRVVVGGVGRRNPEAADVYCKLAIQAVRENKDTEPQFTLRIYKGMNQDVYQDALEAIGEGLTYPILYNDDVNVPAVMNSMQISEQDAQHYVPFGCGEFVLSGKSVGTPNTCINILKILNIALTGGTDFWDGQNKSGGTTLLQPEQVTSFDDVVKNYKDLLDFYIELTSKAQAFSYQVMNQEVGFLFTSILTDDCIGRSKALLDGGVYKLGGTNETYGNTNAYDSLAAIKKVIFEDKKYSYSELIQALRVNFDGYDRMKYDLVNAPKFGNDDAYVDDIAVEMHEYICNGIKDSAAKVGLDSYLVVIINNQVNTEWGRATSASADGRHTGVYMSNANNPQSGADKNGPTAMLNSLAKLKAEVHAGSVQNMKFSKNMYQNKRMIVEALLDGYFEQGGPQIMVSVVGKGELEDAYHNPEKYPNLVVRVGGFSAKFVNLDKDVQLEILNRTLND</sequence>
<dbReference type="PROSITE" id="PS51149">
    <property type="entry name" value="GLY_RADICAL_2"/>
    <property type="match status" value="1"/>
</dbReference>
<dbReference type="Gene3D" id="3.20.70.20">
    <property type="match status" value="1"/>
</dbReference>
<dbReference type="Proteomes" id="UP000236721">
    <property type="component" value="Unassembled WGS sequence"/>
</dbReference>
<keyword evidence="1 3" id="KW-0556">Organic radical</keyword>
<dbReference type="OrthoDB" id="9803969at2"/>
<dbReference type="PANTHER" id="PTHR43641:SF2">
    <property type="entry name" value="DEHYDRATASE YBIW-RELATED"/>
    <property type="match status" value="1"/>
</dbReference>
<dbReference type="SUPFAM" id="SSF51998">
    <property type="entry name" value="PFL-like glycyl radical enzymes"/>
    <property type="match status" value="1"/>
</dbReference>
<protein>
    <submittedName>
        <fullName evidence="6">Pyruvate-formate lyase</fullName>
    </submittedName>
</protein>
<evidence type="ECO:0000256" key="2">
    <source>
        <dbReference type="ARBA" id="ARBA00023239"/>
    </source>
</evidence>
<gene>
    <name evidence="6" type="ORF">SAMN04488244_104190</name>
</gene>
<evidence type="ECO:0000313" key="6">
    <source>
        <dbReference type="EMBL" id="SEF86071.1"/>
    </source>
</evidence>
<keyword evidence="2 6" id="KW-0456">Lyase</keyword>
<dbReference type="GO" id="GO:0005829">
    <property type="term" value="C:cytosol"/>
    <property type="evidence" value="ECO:0007669"/>
    <property type="project" value="TreeGrafter"/>
</dbReference>
<proteinExistence type="predicted"/>
<dbReference type="RefSeq" id="WP_103879460.1">
    <property type="nucleotide sequence ID" value="NZ_FNVG01000004.1"/>
</dbReference>
<evidence type="ECO:0000256" key="3">
    <source>
        <dbReference type="PROSITE-ProRule" id="PRU00493"/>
    </source>
</evidence>
<name>A0A1H5VGY5_9VIBR</name>
<dbReference type="PANTHER" id="PTHR43641">
    <property type="entry name" value="FORMATE ACETYLTRANSFERASE 3-RELATED"/>
    <property type="match status" value="1"/>
</dbReference>
<dbReference type="EMBL" id="FNVG01000004">
    <property type="protein sequence ID" value="SEF86071.1"/>
    <property type="molecule type" value="Genomic_DNA"/>
</dbReference>